<sequence length="259" mass="28748">MVEITALHKKYGDFTAVDCIDLKVPYGQVFGVLGPNGAGKTTTLRMITGLLKPTSGQIKIHGFDVEKESVAAKKVTGFIPDRPYVYDKLTAFEYLKFIGGLYQMPSKLVASRMREMLEMFELREWGDNLIEGFSHGMKQRLVFAGSLLPNPKLLVVDEPMVGLDPKGHRLVKTLFRTLADEHGMTILLSTHTLEVAEEVCDQIAIINHGGIIARGSLSELRDKSGRNEGTLEQVFLKLTEESKDERAAAVAERFGHLSE</sequence>
<dbReference type="PROSITE" id="PS00211">
    <property type="entry name" value="ABC_TRANSPORTER_1"/>
    <property type="match status" value="1"/>
</dbReference>
<keyword evidence="1" id="KW-0813">Transport</keyword>
<dbReference type="InterPro" id="IPR017871">
    <property type="entry name" value="ABC_transporter-like_CS"/>
</dbReference>
<dbReference type="OrthoDB" id="9809450at2"/>
<evidence type="ECO:0000256" key="2">
    <source>
        <dbReference type="ARBA" id="ARBA00022741"/>
    </source>
</evidence>
<dbReference type="InterPro" id="IPR003439">
    <property type="entry name" value="ABC_transporter-like_ATP-bd"/>
</dbReference>
<dbReference type="InterPro" id="IPR003593">
    <property type="entry name" value="AAA+_ATPase"/>
</dbReference>
<dbReference type="Pfam" id="PF00005">
    <property type="entry name" value="ABC_tran"/>
    <property type="match status" value="1"/>
</dbReference>
<dbReference type="SMART" id="SM00382">
    <property type="entry name" value="AAA"/>
    <property type="match status" value="1"/>
</dbReference>
<dbReference type="KEGG" id="bsed:DN745_06190"/>
<dbReference type="GO" id="GO:0005524">
    <property type="term" value="F:ATP binding"/>
    <property type="evidence" value="ECO:0007669"/>
    <property type="project" value="UniProtKB-KW"/>
</dbReference>
<keyword evidence="6" id="KW-1185">Reference proteome</keyword>
<accession>A0A2Z4FRS0</accession>
<gene>
    <name evidence="5" type="ORF">DN745_06190</name>
</gene>
<dbReference type="PROSITE" id="PS50893">
    <property type="entry name" value="ABC_TRANSPORTER_2"/>
    <property type="match status" value="1"/>
</dbReference>
<keyword evidence="2" id="KW-0547">Nucleotide-binding</keyword>
<evidence type="ECO:0000313" key="5">
    <source>
        <dbReference type="EMBL" id="AWV91366.1"/>
    </source>
</evidence>
<dbReference type="InterPro" id="IPR027417">
    <property type="entry name" value="P-loop_NTPase"/>
</dbReference>
<dbReference type="EMBL" id="CP030032">
    <property type="protein sequence ID" value="AWV91366.1"/>
    <property type="molecule type" value="Genomic_DNA"/>
</dbReference>
<dbReference type="PANTHER" id="PTHR42939">
    <property type="entry name" value="ABC TRANSPORTER ATP-BINDING PROTEIN ALBC-RELATED"/>
    <property type="match status" value="1"/>
</dbReference>
<evidence type="ECO:0000313" key="6">
    <source>
        <dbReference type="Proteomes" id="UP000249799"/>
    </source>
</evidence>
<protein>
    <submittedName>
        <fullName evidence="5">ABC transporter ATP-binding protein</fullName>
    </submittedName>
</protein>
<dbReference type="SUPFAM" id="SSF52540">
    <property type="entry name" value="P-loop containing nucleoside triphosphate hydrolases"/>
    <property type="match status" value="1"/>
</dbReference>
<reference evidence="5 6" key="1">
    <citation type="submission" date="2018-06" db="EMBL/GenBank/DDBJ databases">
        <title>Lujinxingia sediminis gen. nov. sp. nov., a new facultative anaerobic member of the class Deltaproteobacteria, and proposal of Lujinxingaceae fam. nov.</title>
        <authorList>
            <person name="Guo L.-Y."/>
            <person name="Li C.-M."/>
            <person name="Wang S."/>
            <person name="Du Z.-J."/>
        </authorList>
    </citation>
    <scope>NUCLEOTIDE SEQUENCE [LARGE SCALE GENOMIC DNA]</scope>
    <source>
        <strain evidence="5 6">FA350</strain>
    </source>
</reference>
<proteinExistence type="predicted"/>
<dbReference type="Proteomes" id="UP000249799">
    <property type="component" value="Chromosome"/>
</dbReference>
<evidence type="ECO:0000256" key="1">
    <source>
        <dbReference type="ARBA" id="ARBA00022448"/>
    </source>
</evidence>
<dbReference type="AlphaFoldDB" id="A0A2Z4FRS0"/>
<dbReference type="Gene3D" id="3.40.50.300">
    <property type="entry name" value="P-loop containing nucleotide triphosphate hydrolases"/>
    <property type="match status" value="1"/>
</dbReference>
<evidence type="ECO:0000256" key="3">
    <source>
        <dbReference type="ARBA" id="ARBA00022840"/>
    </source>
</evidence>
<evidence type="ECO:0000259" key="4">
    <source>
        <dbReference type="PROSITE" id="PS50893"/>
    </source>
</evidence>
<feature type="domain" description="ABC transporter" evidence="4">
    <location>
        <begin position="2"/>
        <end position="233"/>
    </location>
</feature>
<dbReference type="GO" id="GO:0016887">
    <property type="term" value="F:ATP hydrolysis activity"/>
    <property type="evidence" value="ECO:0007669"/>
    <property type="project" value="InterPro"/>
</dbReference>
<dbReference type="PANTHER" id="PTHR42939:SF1">
    <property type="entry name" value="ABC TRANSPORTER ATP-BINDING PROTEIN ALBC-RELATED"/>
    <property type="match status" value="1"/>
</dbReference>
<name>A0A2Z4FRS0_9DELT</name>
<keyword evidence="3 5" id="KW-0067">ATP-binding</keyword>
<dbReference type="InterPro" id="IPR051782">
    <property type="entry name" value="ABC_Transporter_VariousFunc"/>
</dbReference>
<organism evidence="5 6">
    <name type="scientific">Bradymonas sediminis</name>
    <dbReference type="NCBI Taxonomy" id="1548548"/>
    <lineage>
        <taxon>Bacteria</taxon>
        <taxon>Deltaproteobacteria</taxon>
        <taxon>Bradymonadales</taxon>
        <taxon>Bradymonadaceae</taxon>
        <taxon>Bradymonas</taxon>
    </lineage>
</organism>